<dbReference type="CDD" id="cd06257">
    <property type="entry name" value="DnaJ"/>
    <property type="match status" value="1"/>
</dbReference>
<reference evidence="13" key="1">
    <citation type="submission" date="2022-09" db="EMBL/GenBank/DDBJ databases">
        <authorList>
            <person name="Li D."/>
            <person name="Cheng J."/>
            <person name="Li Y."/>
        </authorList>
    </citation>
    <scope>NUCLEOTIDE SEQUENCE</scope>
    <source>
        <strain evidence="13">DL</strain>
    </source>
</reference>
<evidence type="ECO:0000256" key="6">
    <source>
        <dbReference type="ARBA" id="ARBA00022833"/>
    </source>
</evidence>
<keyword evidence="8 9" id="KW-0143">Chaperone</keyword>
<accession>A0ABY6FNE6</accession>
<evidence type="ECO:0000256" key="4">
    <source>
        <dbReference type="ARBA" id="ARBA00022737"/>
    </source>
</evidence>
<keyword evidence="5 9" id="KW-0863">Zinc-finger</keyword>
<comment type="subunit">
    <text evidence="9">Homodimer.</text>
</comment>
<dbReference type="PROSITE" id="PS50076">
    <property type="entry name" value="DNAJ_2"/>
    <property type="match status" value="1"/>
</dbReference>
<dbReference type="CDD" id="cd10747">
    <property type="entry name" value="DnaJ_C"/>
    <property type="match status" value="1"/>
</dbReference>
<evidence type="ECO:0000256" key="9">
    <source>
        <dbReference type="HAMAP-Rule" id="MF_01152"/>
    </source>
</evidence>
<dbReference type="Gene3D" id="2.60.260.20">
    <property type="entry name" value="Urease metallochaperone UreE, N-terminal domain"/>
    <property type="match status" value="2"/>
</dbReference>
<keyword evidence="2 9" id="KW-0235">DNA replication</keyword>
<feature type="binding site" evidence="9">
    <location>
        <position position="147"/>
    </location>
    <ligand>
        <name>Zn(2+)</name>
        <dbReference type="ChEBI" id="CHEBI:29105"/>
        <label>1</label>
    </ligand>
</feature>
<feature type="binding site" evidence="9">
    <location>
        <position position="204"/>
    </location>
    <ligand>
        <name>Zn(2+)</name>
        <dbReference type="ChEBI" id="CHEBI:29105"/>
        <label>1</label>
    </ligand>
</feature>
<evidence type="ECO:0000256" key="8">
    <source>
        <dbReference type="ARBA" id="ARBA00023186"/>
    </source>
</evidence>
<comment type="similarity">
    <text evidence="9">Belongs to the DnaJ family.</text>
</comment>
<dbReference type="InterPro" id="IPR018253">
    <property type="entry name" value="DnaJ_domain_CS"/>
</dbReference>
<dbReference type="InterPro" id="IPR001623">
    <property type="entry name" value="DnaJ_domain"/>
</dbReference>
<feature type="binding site" evidence="9">
    <location>
        <position position="190"/>
    </location>
    <ligand>
        <name>Zn(2+)</name>
        <dbReference type="ChEBI" id="CHEBI:29105"/>
        <label>2</label>
    </ligand>
</feature>
<dbReference type="HAMAP" id="MF_01152">
    <property type="entry name" value="DnaJ"/>
    <property type="match status" value="1"/>
</dbReference>
<dbReference type="EMBL" id="CP106856">
    <property type="protein sequence ID" value="UYB34730.1"/>
    <property type="molecule type" value="Genomic_DNA"/>
</dbReference>
<keyword evidence="3 9" id="KW-0479">Metal-binding</keyword>
<feature type="binding site" evidence="9">
    <location>
        <position position="164"/>
    </location>
    <ligand>
        <name>Zn(2+)</name>
        <dbReference type="ChEBI" id="CHEBI:29105"/>
        <label>2</label>
    </ligand>
</feature>
<comment type="function">
    <text evidence="9">Participates actively in the response to hyperosmotic and heat shock by preventing the aggregation of stress-denatured proteins and by disaggregating proteins, also in an autonomous, DnaK-independent fashion. Unfolded proteins bind initially to DnaJ; upon interaction with the DnaJ-bound protein, DnaK hydrolyzes its bound ATP, resulting in the formation of a stable complex. GrpE releases ADP from DnaK; ATP binding to DnaK triggers the release of the substrate protein, thus completing the reaction cycle. Several rounds of ATP-dependent interactions between DnaJ, DnaK and GrpE are required for fully efficient folding. Also involved, together with DnaK and GrpE, in the DNA replication of plasmids through activation of initiation proteins.</text>
</comment>
<feature type="domain" description="CR-type" evidence="12">
    <location>
        <begin position="131"/>
        <end position="213"/>
    </location>
</feature>
<evidence type="ECO:0000256" key="2">
    <source>
        <dbReference type="ARBA" id="ARBA00022705"/>
    </source>
</evidence>
<dbReference type="GeneID" id="95607504"/>
<evidence type="ECO:0000313" key="13">
    <source>
        <dbReference type="EMBL" id="UYB34730.1"/>
    </source>
</evidence>
<feature type="binding site" evidence="9">
    <location>
        <position position="187"/>
    </location>
    <ligand>
        <name>Zn(2+)</name>
        <dbReference type="ChEBI" id="CHEBI:29105"/>
        <label>2</label>
    </ligand>
</feature>
<feature type="binding site" evidence="9">
    <location>
        <position position="161"/>
    </location>
    <ligand>
        <name>Zn(2+)</name>
        <dbReference type="ChEBI" id="CHEBI:29105"/>
        <label>2</label>
    </ligand>
</feature>
<dbReference type="InterPro" id="IPR012724">
    <property type="entry name" value="DnaJ"/>
</dbReference>
<evidence type="ECO:0000256" key="7">
    <source>
        <dbReference type="ARBA" id="ARBA00023016"/>
    </source>
</evidence>
<dbReference type="Pfam" id="PF00684">
    <property type="entry name" value="DnaJ_CXXCXGXG"/>
    <property type="match status" value="1"/>
</dbReference>
<dbReference type="CDD" id="cd10719">
    <property type="entry name" value="DnaJ_zf"/>
    <property type="match status" value="1"/>
</dbReference>
<dbReference type="Proteomes" id="UP001063368">
    <property type="component" value="Chromosome"/>
</dbReference>
<evidence type="ECO:0000256" key="3">
    <source>
        <dbReference type="ARBA" id="ARBA00022723"/>
    </source>
</evidence>
<dbReference type="InterPro" id="IPR008971">
    <property type="entry name" value="HSP40/DnaJ_pept-bd"/>
</dbReference>
<proteinExistence type="inferred from homology"/>
<keyword evidence="1 9" id="KW-0963">Cytoplasm</keyword>
<dbReference type="Pfam" id="PF00226">
    <property type="entry name" value="DnaJ"/>
    <property type="match status" value="1"/>
</dbReference>
<dbReference type="SMART" id="SM00271">
    <property type="entry name" value="DnaJ"/>
    <property type="match status" value="1"/>
</dbReference>
<dbReference type="PRINTS" id="PR00625">
    <property type="entry name" value="JDOMAIN"/>
</dbReference>
<dbReference type="NCBIfam" id="TIGR02349">
    <property type="entry name" value="DnaJ_bact"/>
    <property type="match status" value="1"/>
</dbReference>
<dbReference type="PROSITE" id="PS00636">
    <property type="entry name" value="DNAJ_1"/>
    <property type="match status" value="1"/>
</dbReference>
<dbReference type="InterPro" id="IPR002939">
    <property type="entry name" value="DnaJ_C"/>
</dbReference>
<protein>
    <recommendedName>
        <fullName evidence="9">Chaperone protein DnaJ</fullName>
    </recommendedName>
</protein>
<keyword evidence="6 9" id="KW-0862">Zinc</keyword>
<dbReference type="SUPFAM" id="SSF49493">
    <property type="entry name" value="HSP40/DnaJ peptide-binding domain"/>
    <property type="match status" value="2"/>
</dbReference>
<dbReference type="Gene3D" id="1.10.287.110">
    <property type="entry name" value="DnaJ domain"/>
    <property type="match status" value="1"/>
</dbReference>
<comment type="cofactor">
    <cofactor evidence="9">
        <name>Zn(2+)</name>
        <dbReference type="ChEBI" id="CHEBI:29105"/>
    </cofactor>
    <text evidence="9">Binds 2 Zn(2+) ions per monomer.</text>
</comment>
<dbReference type="SUPFAM" id="SSF46565">
    <property type="entry name" value="Chaperone J-domain"/>
    <property type="match status" value="1"/>
</dbReference>
<comment type="caution">
    <text evidence="9">Lacks conserved residue(s) required for the propagation of feature annotation.</text>
</comment>
<dbReference type="RefSeq" id="WP_152274505.1">
    <property type="nucleotide sequence ID" value="NZ_BAAAKG010000002.1"/>
</dbReference>
<keyword evidence="7 9" id="KW-0346">Stress response</keyword>
<dbReference type="NCBIfam" id="NF008035">
    <property type="entry name" value="PRK10767.1"/>
    <property type="match status" value="1"/>
</dbReference>
<organism evidence="13 14">
    <name type="scientific">Arthrobacter koreensis</name>
    <dbReference type="NCBI Taxonomy" id="199136"/>
    <lineage>
        <taxon>Bacteria</taxon>
        <taxon>Bacillati</taxon>
        <taxon>Actinomycetota</taxon>
        <taxon>Actinomycetes</taxon>
        <taxon>Micrococcales</taxon>
        <taxon>Micrococcaceae</taxon>
        <taxon>Arthrobacter</taxon>
    </lineage>
</organism>
<feature type="binding site" evidence="9">
    <location>
        <position position="144"/>
    </location>
    <ligand>
        <name>Zn(2+)</name>
        <dbReference type="ChEBI" id="CHEBI:29105"/>
        <label>1</label>
    </ligand>
</feature>
<evidence type="ECO:0000256" key="1">
    <source>
        <dbReference type="ARBA" id="ARBA00022490"/>
    </source>
</evidence>
<name>A0ABY6FNE6_9MICC</name>
<keyword evidence="4 9" id="KW-0677">Repeat</keyword>
<gene>
    <name evidence="9 13" type="primary">dnaJ</name>
    <name evidence="13" type="ORF">N9A08_08635</name>
</gene>
<evidence type="ECO:0000256" key="10">
    <source>
        <dbReference type="PROSITE-ProRule" id="PRU00546"/>
    </source>
</evidence>
<dbReference type="Pfam" id="PF01556">
    <property type="entry name" value="DnaJ_C"/>
    <property type="match status" value="1"/>
</dbReference>
<dbReference type="PANTHER" id="PTHR43096">
    <property type="entry name" value="DNAJ HOMOLOG 1, MITOCHONDRIAL-RELATED"/>
    <property type="match status" value="1"/>
</dbReference>
<dbReference type="InterPro" id="IPR001305">
    <property type="entry name" value="HSP_DnaJ_Cys-rich_dom"/>
</dbReference>
<evidence type="ECO:0000256" key="5">
    <source>
        <dbReference type="ARBA" id="ARBA00022771"/>
    </source>
</evidence>
<dbReference type="PANTHER" id="PTHR43096:SF48">
    <property type="entry name" value="CHAPERONE PROTEIN DNAJ"/>
    <property type="match status" value="1"/>
</dbReference>
<feature type="domain" description="J" evidence="11">
    <location>
        <begin position="3"/>
        <end position="67"/>
    </location>
</feature>
<dbReference type="InterPro" id="IPR036869">
    <property type="entry name" value="J_dom_sf"/>
</dbReference>
<dbReference type="PROSITE" id="PS51188">
    <property type="entry name" value="ZF_CR"/>
    <property type="match status" value="1"/>
</dbReference>
<dbReference type="NCBIfam" id="NF010871">
    <property type="entry name" value="PRK14278.1"/>
    <property type="match status" value="1"/>
</dbReference>
<dbReference type="Gene3D" id="2.10.230.10">
    <property type="entry name" value="Heat shock protein DnaJ, cysteine-rich domain"/>
    <property type="match status" value="1"/>
</dbReference>
<sequence>MSDHYQVLGVSRDATGEEIKKAYRKLARKLHPDVNTAPGAADEFKAVTHAYEVLSDPQKRRVYDTTGQENGTDNGFGGAGFGGQGFGFQDIFDTFFGGGAPGGGRGPASRTRRGQDALINVRIDLKDAVFGTNKKIDVETAVLCPTCEGSCCQPGTSPRTCDICHGSGQVQRAVRSILGQVMTTAPCGSCQGFGTVIPDPCHECAGEGRVRSRRTLTIKVPAGVGTGTRIQLSGQGEAGTAGGPQGDLYVEIRVNADPVFMRDGDDLHATLTVPMTAAALGTVITMDTFDGEREINIKAGTQSGEVTTLKGLGVTHLRGYGRGDLMVHVQVETPQKLDAAQEELLRRLAELRGEEFAEGRVSGSSNSGVFAKLRDRLGNH</sequence>
<dbReference type="SUPFAM" id="SSF57938">
    <property type="entry name" value="DnaJ/Hsp40 cysteine-rich domain"/>
    <property type="match status" value="1"/>
</dbReference>
<dbReference type="InterPro" id="IPR036410">
    <property type="entry name" value="HSP_DnaJ_Cys-rich_dom_sf"/>
</dbReference>
<evidence type="ECO:0000259" key="11">
    <source>
        <dbReference type="PROSITE" id="PS50076"/>
    </source>
</evidence>
<evidence type="ECO:0000313" key="14">
    <source>
        <dbReference type="Proteomes" id="UP001063368"/>
    </source>
</evidence>
<evidence type="ECO:0000259" key="12">
    <source>
        <dbReference type="PROSITE" id="PS51188"/>
    </source>
</evidence>
<comment type="subcellular location">
    <subcellularLocation>
        <location evidence="9">Cytoplasm</location>
    </subcellularLocation>
</comment>
<feature type="binding site" evidence="9">
    <location>
        <position position="201"/>
    </location>
    <ligand>
        <name>Zn(2+)</name>
        <dbReference type="ChEBI" id="CHEBI:29105"/>
        <label>1</label>
    </ligand>
</feature>
<feature type="zinc finger region" description="CR-type" evidence="10">
    <location>
        <begin position="131"/>
        <end position="213"/>
    </location>
</feature>
<comment type="domain">
    <text evidence="9">The J domain is necessary and sufficient to stimulate DnaK ATPase activity. Zinc center 1 plays an important role in the autonomous, DnaK-independent chaperone activity of DnaJ. Zinc center 2 is essential for interaction with DnaK and for DnaJ activity.</text>
</comment>
<keyword evidence="14" id="KW-1185">Reference proteome</keyword>